<evidence type="ECO:0008006" key="5">
    <source>
        <dbReference type="Google" id="ProtNLM"/>
    </source>
</evidence>
<dbReference type="Gene3D" id="1.20.1250.20">
    <property type="entry name" value="MFS general substrate transporter like domains"/>
    <property type="match status" value="1"/>
</dbReference>
<dbReference type="PANTHER" id="PTHR23542">
    <property type="match status" value="1"/>
</dbReference>
<reference evidence="4" key="1">
    <citation type="journal article" date="2019" name="Int. J. Syst. Evol. Microbiol.">
        <title>The Global Catalogue of Microorganisms (GCM) 10K type strain sequencing project: providing services to taxonomists for standard genome sequencing and annotation.</title>
        <authorList>
            <consortium name="The Broad Institute Genomics Platform"/>
            <consortium name="The Broad Institute Genome Sequencing Center for Infectious Disease"/>
            <person name="Wu L."/>
            <person name="Ma J."/>
        </authorList>
    </citation>
    <scope>NUCLEOTIDE SEQUENCE [LARGE SCALE GENOMIC DNA]</scope>
    <source>
        <strain evidence="4">NBRC 108755</strain>
    </source>
</reference>
<feature type="transmembrane region" description="Helical" evidence="2">
    <location>
        <begin position="154"/>
        <end position="173"/>
    </location>
</feature>
<dbReference type="EMBL" id="BSVA01000001">
    <property type="protein sequence ID" value="GMA89954.1"/>
    <property type="molecule type" value="Genomic_DNA"/>
</dbReference>
<name>A0ABQ6JPR7_9MICO</name>
<keyword evidence="2" id="KW-1133">Transmembrane helix</keyword>
<keyword evidence="2" id="KW-0472">Membrane</keyword>
<comment type="caution">
    <text evidence="3">The sequence shown here is derived from an EMBL/GenBank/DDBJ whole genome shotgun (WGS) entry which is preliminary data.</text>
</comment>
<feature type="transmembrane region" description="Helical" evidence="2">
    <location>
        <begin position="61"/>
        <end position="82"/>
    </location>
</feature>
<feature type="region of interest" description="Disordered" evidence="1">
    <location>
        <begin position="201"/>
        <end position="261"/>
    </location>
</feature>
<evidence type="ECO:0000256" key="1">
    <source>
        <dbReference type="SAM" id="MobiDB-lite"/>
    </source>
</evidence>
<feature type="compositionally biased region" description="Basic residues" evidence="1">
    <location>
        <begin position="213"/>
        <end position="228"/>
    </location>
</feature>
<organism evidence="3 4">
    <name type="scientific">Homoserinibacter gongjuensis</name>
    <dbReference type="NCBI Taxonomy" id="1162968"/>
    <lineage>
        <taxon>Bacteria</taxon>
        <taxon>Bacillati</taxon>
        <taxon>Actinomycetota</taxon>
        <taxon>Actinomycetes</taxon>
        <taxon>Micrococcales</taxon>
        <taxon>Microbacteriaceae</taxon>
        <taxon>Homoserinibacter</taxon>
    </lineage>
</organism>
<protein>
    <recommendedName>
        <fullName evidence="5">MFS transporter</fullName>
    </recommendedName>
</protein>
<proteinExistence type="predicted"/>
<feature type="compositionally biased region" description="Low complexity" evidence="1">
    <location>
        <begin position="229"/>
        <end position="261"/>
    </location>
</feature>
<feature type="compositionally biased region" description="Low complexity" evidence="1">
    <location>
        <begin position="201"/>
        <end position="212"/>
    </location>
</feature>
<dbReference type="InterPro" id="IPR036259">
    <property type="entry name" value="MFS_trans_sf"/>
</dbReference>
<keyword evidence="2" id="KW-0812">Transmembrane</keyword>
<evidence type="ECO:0000256" key="2">
    <source>
        <dbReference type="SAM" id="Phobius"/>
    </source>
</evidence>
<dbReference type="Proteomes" id="UP001157069">
    <property type="component" value="Unassembled WGS sequence"/>
</dbReference>
<accession>A0ABQ6JPR7</accession>
<gene>
    <name evidence="3" type="ORF">GCM10025869_04830</name>
</gene>
<sequence length="261" mass="27002">MARIIAAQLVARFPGGMISLGFLIHIEKIFDSYGAAGLVLAATSVGQAISGPVTSRWMGRWGMRPVLVLTTVVCAAALSVIALAQLELWAFMLVGLIAGLSYPPVQPAVRTIYPKMVNSRQLTPLFSLDASAQEIIWIAGPVAVTFVATQVSSVIGIFMSVLFLVVGGAWFISSPSSAGCASRAASAASASCSPARPYCSRPSWASCSSARAPRSRHPSSRRSAKRGPSRASSSRSGQSPRLPAVSASATSPSAPGRSPGA</sequence>
<dbReference type="InterPro" id="IPR011701">
    <property type="entry name" value="MFS"/>
</dbReference>
<evidence type="ECO:0000313" key="4">
    <source>
        <dbReference type="Proteomes" id="UP001157069"/>
    </source>
</evidence>
<dbReference type="PANTHER" id="PTHR23542:SF1">
    <property type="entry name" value="MAJOR FACILITATOR SUPERFAMILY (MFS) PROFILE DOMAIN-CONTAINING PROTEIN"/>
    <property type="match status" value="1"/>
</dbReference>
<feature type="transmembrane region" description="Helical" evidence="2">
    <location>
        <begin position="88"/>
        <end position="105"/>
    </location>
</feature>
<evidence type="ECO:0000313" key="3">
    <source>
        <dbReference type="EMBL" id="GMA89954.1"/>
    </source>
</evidence>
<dbReference type="Pfam" id="PF07690">
    <property type="entry name" value="MFS_1"/>
    <property type="match status" value="1"/>
</dbReference>
<feature type="transmembrane region" description="Helical" evidence="2">
    <location>
        <begin position="32"/>
        <end position="49"/>
    </location>
</feature>
<feature type="transmembrane region" description="Helical" evidence="2">
    <location>
        <begin position="9"/>
        <end position="26"/>
    </location>
</feature>
<dbReference type="SUPFAM" id="SSF103473">
    <property type="entry name" value="MFS general substrate transporter"/>
    <property type="match status" value="1"/>
</dbReference>
<keyword evidence="4" id="KW-1185">Reference proteome</keyword>